<dbReference type="RefSeq" id="WP_264893438.1">
    <property type="nucleotide sequence ID" value="NZ_CP110257.1"/>
</dbReference>
<name>A0ABY6MUK7_9BURK</name>
<accession>A0ABY6MUK7</accession>
<evidence type="ECO:0000313" key="2">
    <source>
        <dbReference type="Proteomes" id="UP001163266"/>
    </source>
</evidence>
<dbReference type="Proteomes" id="UP001163266">
    <property type="component" value="Chromosome"/>
</dbReference>
<protein>
    <recommendedName>
        <fullName evidence="3">DUF4123 domain-containing protein</fullName>
    </recommendedName>
</protein>
<sequence length="196" mass="21907">MDAFMQAARRLSRRYRPGLWIGAIRLAFDASVVETAEAVELRPPHYLVAVWEPPGWTARPDRPARQAVVEAPGTEDAVEAWRPLLPRWPQVAAIAAPDSRGALLELMRHVPEGERVWLTDEAVDWRLVAAIVLESDRHLEAYHREGLEGFIRACDEGDLERIRAEYSDRDPGFERWRLGLLGGGGAGGDDPQDPAT</sequence>
<proteinExistence type="predicted"/>
<gene>
    <name evidence="1" type="ORF">OMP39_03595</name>
</gene>
<dbReference type="EMBL" id="CP110257">
    <property type="protein sequence ID" value="UZD55684.1"/>
    <property type="molecule type" value="Genomic_DNA"/>
</dbReference>
<organism evidence="1 2">
    <name type="scientific">Caldimonas aquatica</name>
    <dbReference type="NCBI Taxonomy" id="376175"/>
    <lineage>
        <taxon>Bacteria</taxon>
        <taxon>Pseudomonadati</taxon>
        <taxon>Pseudomonadota</taxon>
        <taxon>Betaproteobacteria</taxon>
        <taxon>Burkholderiales</taxon>
        <taxon>Sphaerotilaceae</taxon>
        <taxon>Caldimonas</taxon>
    </lineage>
</organism>
<reference evidence="1" key="1">
    <citation type="submission" date="2022-10" db="EMBL/GenBank/DDBJ databases">
        <title>Complete genome sequence of Schlegelella aquatica LMG 23380.</title>
        <authorList>
            <person name="Musilova J."/>
            <person name="Kourilova X."/>
            <person name="Bezdicek M."/>
            <person name="Hermankova K."/>
            <person name="Obruca S."/>
            <person name="Sedlar K."/>
        </authorList>
    </citation>
    <scope>NUCLEOTIDE SEQUENCE</scope>
    <source>
        <strain evidence="1">LMG 23380</strain>
    </source>
</reference>
<evidence type="ECO:0008006" key="3">
    <source>
        <dbReference type="Google" id="ProtNLM"/>
    </source>
</evidence>
<keyword evidence="2" id="KW-1185">Reference proteome</keyword>
<evidence type="ECO:0000313" key="1">
    <source>
        <dbReference type="EMBL" id="UZD55684.1"/>
    </source>
</evidence>